<reference evidence="1 2" key="1">
    <citation type="submission" date="2020-06" db="EMBL/GenBank/DDBJ databases">
        <authorList>
            <person name="Li R."/>
            <person name="Bekaert M."/>
        </authorList>
    </citation>
    <scope>NUCLEOTIDE SEQUENCE [LARGE SCALE GENOMIC DNA]</scope>
    <source>
        <strain evidence="2">wild</strain>
    </source>
</reference>
<gene>
    <name evidence="1" type="ORF">MCOR_51594</name>
</gene>
<sequence>MVETCALVTYNINNINKGQGQCNLKKKATNSIPYQYEKTTDMCVMTRGNLQGVLTSQVTSPSSNILDTSDAETTSNPVTMVTTNVFSNSSFIIGTVETVQNLCTPYSYFDIVVLTRNGVYVYDVYTHMYTSPGPCMPVKAFEDVFNAYSDLPRITEIEAIHSSNTDRVELYANNYVWSFLFAGLQQFTDYGYPMTYTEHLQKKTTMASLNYWISHPLWGIQRAAYGTQEMYFYENGVIHYYANSPPFYLQMTVTQKYYNVHSVGINPWTKLPSNIADILLIPFQWYNYIVLTSDGKCYEYIMNYAVNIKDPEVSLNLMGNILF</sequence>
<dbReference type="AlphaFoldDB" id="A0A6J8EES6"/>
<dbReference type="Proteomes" id="UP000507470">
    <property type="component" value="Unassembled WGS sequence"/>
</dbReference>
<proteinExistence type="predicted"/>
<name>A0A6J8EES6_MYTCO</name>
<dbReference type="EMBL" id="CACVKT020009002">
    <property type="protein sequence ID" value="CAC5419219.1"/>
    <property type="molecule type" value="Genomic_DNA"/>
</dbReference>
<accession>A0A6J8EES6</accession>
<protein>
    <submittedName>
        <fullName evidence="1">Uncharacterized protein</fullName>
    </submittedName>
</protein>
<keyword evidence="2" id="KW-1185">Reference proteome</keyword>
<evidence type="ECO:0000313" key="2">
    <source>
        <dbReference type="Proteomes" id="UP000507470"/>
    </source>
</evidence>
<organism evidence="1 2">
    <name type="scientific">Mytilus coruscus</name>
    <name type="common">Sea mussel</name>
    <dbReference type="NCBI Taxonomy" id="42192"/>
    <lineage>
        <taxon>Eukaryota</taxon>
        <taxon>Metazoa</taxon>
        <taxon>Spiralia</taxon>
        <taxon>Lophotrochozoa</taxon>
        <taxon>Mollusca</taxon>
        <taxon>Bivalvia</taxon>
        <taxon>Autobranchia</taxon>
        <taxon>Pteriomorphia</taxon>
        <taxon>Mytilida</taxon>
        <taxon>Mytiloidea</taxon>
        <taxon>Mytilidae</taxon>
        <taxon>Mytilinae</taxon>
        <taxon>Mytilus</taxon>
    </lineage>
</organism>
<dbReference type="OrthoDB" id="6161029at2759"/>
<evidence type="ECO:0000313" key="1">
    <source>
        <dbReference type="EMBL" id="CAC5419219.1"/>
    </source>
</evidence>